<feature type="compositionally biased region" description="Low complexity" evidence="6">
    <location>
        <begin position="84"/>
        <end position="94"/>
    </location>
</feature>
<feature type="region of interest" description="Disordered" evidence="6">
    <location>
        <begin position="82"/>
        <end position="102"/>
    </location>
</feature>
<feature type="region of interest" description="Disordered" evidence="6">
    <location>
        <begin position="198"/>
        <end position="227"/>
    </location>
</feature>
<dbReference type="EMBL" id="JXTC01000050">
    <property type="protein sequence ID" value="PON94641.1"/>
    <property type="molecule type" value="Genomic_DNA"/>
</dbReference>
<dbReference type="InParanoid" id="A0A2P5FA22"/>
<evidence type="ECO:0000256" key="6">
    <source>
        <dbReference type="SAM" id="MobiDB-lite"/>
    </source>
</evidence>
<dbReference type="GO" id="GO:0016757">
    <property type="term" value="F:glycosyltransferase activity"/>
    <property type="evidence" value="ECO:0007669"/>
    <property type="project" value="UniProtKB-KW"/>
</dbReference>
<keyword evidence="5" id="KW-0333">Golgi apparatus</keyword>
<dbReference type="PANTHER" id="PTHR11062:SF108">
    <property type="entry name" value="EXOSTOSIN FAMILY PROTEIN"/>
    <property type="match status" value="1"/>
</dbReference>
<evidence type="ECO:0000256" key="4">
    <source>
        <dbReference type="ARBA" id="ARBA00022968"/>
    </source>
</evidence>
<evidence type="ECO:0000313" key="9">
    <source>
        <dbReference type="Proteomes" id="UP000237000"/>
    </source>
</evidence>
<reference evidence="9" key="1">
    <citation type="submission" date="2016-06" db="EMBL/GenBank/DDBJ databases">
        <title>Parallel loss of symbiosis genes in relatives of nitrogen-fixing non-legume Parasponia.</title>
        <authorList>
            <person name="Van Velzen R."/>
            <person name="Holmer R."/>
            <person name="Bu F."/>
            <person name="Rutten L."/>
            <person name="Van Zeijl A."/>
            <person name="Liu W."/>
            <person name="Santuari L."/>
            <person name="Cao Q."/>
            <person name="Sharma T."/>
            <person name="Shen D."/>
            <person name="Roswanjaya Y."/>
            <person name="Wardhani T."/>
            <person name="Kalhor M.S."/>
            <person name="Jansen J."/>
            <person name="Van den Hoogen J."/>
            <person name="Gungor B."/>
            <person name="Hartog M."/>
            <person name="Hontelez J."/>
            <person name="Verver J."/>
            <person name="Yang W.-C."/>
            <person name="Schijlen E."/>
            <person name="Repin R."/>
            <person name="Schilthuizen M."/>
            <person name="Schranz E."/>
            <person name="Heidstra R."/>
            <person name="Miyata K."/>
            <person name="Fedorova E."/>
            <person name="Kohlen W."/>
            <person name="Bisseling T."/>
            <person name="Smit S."/>
            <person name="Geurts R."/>
        </authorList>
    </citation>
    <scope>NUCLEOTIDE SEQUENCE [LARGE SCALE GENOMIC DNA]</scope>
    <source>
        <strain evidence="9">cv. RG33-2</strain>
    </source>
</reference>
<comment type="similarity">
    <text evidence="2">Belongs to the glycosyltransferase 47 family.</text>
</comment>
<dbReference type="InterPro" id="IPR004263">
    <property type="entry name" value="Exostosin"/>
</dbReference>
<keyword evidence="4" id="KW-0735">Signal-anchor</keyword>
<dbReference type="OrthoDB" id="1924787at2759"/>
<dbReference type="AlphaFoldDB" id="A0A2P5FA22"/>
<organism evidence="8 9">
    <name type="scientific">Trema orientale</name>
    <name type="common">Charcoal tree</name>
    <name type="synonym">Celtis orientalis</name>
    <dbReference type="NCBI Taxonomy" id="63057"/>
    <lineage>
        <taxon>Eukaryota</taxon>
        <taxon>Viridiplantae</taxon>
        <taxon>Streptophyta</taxon>
        <taxon>Embryophyta</taxon>
        <taxon>Tracheophyta</taxon>
        <taxon>Spermatophyta</taxon>
        <taxon>Magnoliopsida</taxon>
        <taxon>eudicotyledons</taxon>
        <taxon>Gunneridae</taxon>
        <taxon>Pentapetalae</taxon>
        <taxon>rosids</taxon>
        <taxon>fabids</taxon>
        <taxon>Rosales</taxon>
        <taxon>Cannabaceae</taxon>
        <taxon>Trema</taxon>
    </lineage>
</organism>
<evidence type="ECO:0000256" key="3">
    <source>
        <dbReference type="ARBA" id="ARBA00022676"/>
    </source>
</evidence>
<protein>
    <submittedName>
        <fullName evidence="8">Exostosin-like</fullName>
    </submittedName>
</protein>
<sequence length="638" mass="73392">MFQKFLSQVQKRRLIWIIGLMLSLILAFQNFQLPCGDFLSFLQNVDSPSKSEFIGSTKPENLGNVDTRLTQEEARELQKSLAYNKNDNSNNNSSRGRVGTPVAGFPPPSLVSSLDNSSLYTTAIVLDSNVSTSAICGIINNSLVEKSKAVTFEPPQGDFNQNINNSPMTKVSKINIHTPAIFGNSNTYLAKKNRTIISRRKKKSKPVHSDLSQMDRNSQMDKVSNRNRRSKMPILDSYSLSEMNNLLLQSRASYYSVIPQWSSAVDHELQDVTSQIENAPIGQNDPNLYAPLYRNFSIFKRSYELMEQTLKVYIYKEGEKPVLHTPILDGIYASEGWFMKLLEANEQFVTKDPQKAHMFYLPFSSQMLRETLYVPNSHKRKNIVQYLKNYLDLIAARYPFWNRTGGADHFLVACHDWAPKETRRDMAKCIRALCNADVQGGFVFGKDVSLPETYIYLPNDTLRDLGGTPASNRSTLAFFAGRVHGYLRPILLKHWENKDPDMKIFGKMPKTDGNNSYTNYMKSSKYCISAKGYEGNTPRVVEAIFYECVPVIISDNYVPPFFDVLNWESFAVFVLEKDIPNLKNILISITEKRYRQMQMMVKRVQQHFLWHEKPVKYDIFHMILHSIWYNRLHQIRPM</sequence>
<accession>A0A2P5FA22</accession>
<keyword evidence="9" id="KW-1185">Reference proteome</keyword>
<dbReference type="PANTHER" id="PTHR11062">
    <property type="entry name" value="EXOSTOSIN HEPARAN SULFATE GLYCOSYLTRANSFERASE -RELATED"/>
    <property type="match status" value="1"/>
</dbReference>
<dbReference type="FunCoup" id="A0A2P5FA22">
    <property type="interactions" value="68"/>
</dbReference>
<dbReference type="InterPro" id="IPR040911">
    <property type="entry name" value="Exostosin_GT47"/>
</dbReference>
<feature type="compositionally biased region" description="Polar residues" evidence="6">
    <location>
        <begin position="210"/>
        <end position="222"/>
    </location>
</feature>
<feature type="domain" description="Exostosin GT47" evidence="7">
    <location>
        <begin position="307"/>
        <end position="587"/>
    </location>
</feature>
<dbReference type="GO" id="GO:0000139">
    <property type="term" value="C:Golgi membrane"/>
    <property type="evidence" value="ECO:0007669"/>
    <property type="project" value="UniProtKB-SubCell"/>
</dbReference>
<evidence type="ECO:0000259" key="7">
    <source>
        <dbReference type="Pfam" id="PF03016"/>
    </source>
</evidence>
<proteinExistence type="inferred from homology"/>
<keyword evidence="3" id="KW-0328">Glycosyltransferase</keyword>
<evidence type="ECO:0000313" key="8">
    <source>
        <dbReference type="EMBL" id="PON94641.1"/>
    </source>
</evidence>
<comment type="caution">
    <text evidence="8">The sequence shown here is derived from an EMBL/GenBank/DDBJ whole genome shotgun (WGS) entry which is preliminary data.</text>
</comment>
<name>A0A2P5FA22_TREOI</name>
<evidence type="ECO:0000256" key="2">
    <source>
        <dbReference type="ARBA" id="ARBA00010271"/>
    </source>
</evidence>
<keyword evidence="3" id="KW-0808">Transferase</keyword>
<gene>
    <name evidence="8" type="ORF">TorRG33x02_096760</name>
</gene>
<comment type="subcellular location">
    <subcellularLocation>
        <location evidence="1">Golgi apparatus membrane</location>
        <topology evidence="1">Single-pass type II membrane protein</topology>
    </subcellularLocation>
</comment>
<dbReference type="Proteomes" id="UP000237000">
    <property type="component" value="Unassembled WGS sequence"/>
</dbReference>
<keyword evidence="4" id="KW-0812">Transmembrane</keyword>
<evidence type="ECO:0000256" key="5">
    <source>
        <dbReference type="ARBA" id="ARBA00023034"/>
    </source>
</evidence>
<evidence type="ECO:0000256" key="1">
    <source>
        <dbReference type="ARBA" id="ARBA00004323"/>
    </source>
</evidence>
<dbReference type="STRING" id="63057.A0A2P5FA22"/>
<dbReference type="Pfam" id="PF03016">
    <property type="entry name" value="Exostosin_GT47"/>
    <property type="match status" value="1"/>
</dbReference>